<evidence type="ECO:0008006" key="3">
    <source>
        <dbReference type="Google" id="ProtNLM"/>
    </source>
</evidence>
<evidence type="ECO:0000313" key="1">
    <source>
        <dbReference type="EMBL" id="CAK7936108.1"/>
    </source>
</evidence>
<sequence length="402" mass="45114">MRLYPLALVFSTVTLTRNTDSSRVRGLSVAERPSGRLHGTMTAEERAQPLALGADEGVIKTAAAALVASLHSHDADAPEPLTNLVKTHLTSIDMEAIELHLKRLCGGHEATPPVTSAGVLEYQRGYHQMISGSEHTRDEVITVVRKSVEAHQLQIANDMEATRKKWISVERDPDYVFKELSIAGNGDVNCFASPNLGVLKEYIRQYNHLMHTEIRLVDTFINGFGGEDKLAVVLSTVKLSPIYRFQAQDMQERLFEKLIWRKLNIDGFADSLGMSADTKRVLAYQYLEAVTAYALAYDKAHKKQTDICVYLIGKLGDADFALRIGYAKFVSTSFANKLEKKLFRRWEILGAPRIDPSPIEADEKVMDSMKERYVTFHDKNVALSRPAVLHSFFPHPSRANRR</sequence>
<name>A0AAV1UQW1_9STRA</name>
<evidence type="ECO:0000313" key="2">
    <source>
        <dbReference type="Proteomes" id="UP001162060"/>
    </source>
</evidence>
<reference evidence="1" key="1">
    <citation type="submission" date="2024-01" db="EMBL/GenBank/DDBJ databases">
        <authorList>
            <person name="Webb A."/>
        </authorList>
    </citation>
    <scope>NUCLEOTIDE SEQUENCE</scope>
    <source>
        <strain evidence="1">Pm1</strain>
    </source>
</reference>
<proteinExistence type="predicted"/>
<protein>
    <recommendedName>
        <fullName evidence="3">RxLR effector candidate protein</fullName>
    </recommendedName>
</protein>
<dbReference type="EMBL" id="CAKLBY020000223">
    <property type="protein sequence ID" value="CAK7936108.1"/>
    <property type="molecule type" value="Genomic_DNA"/>
</dbReference>
<gene>
    <name evidence="1" type="ORF">PM001_LOCUS21258</name>
</gene>
<dbReference type="AlphaFoldDB" id="A0AAV1UQW1"/>
<organism evidence="1 2">
    <name type="scientific">Peronospora matthiolae</name>
    <dbReference type="NCBI Taxonomy" id="2874970"/>
    <lineage>
        <taxon>Eukaryota</taxon>
        <taxon>Sar</taxon>
        <taxon>Stramenopiles</taxon>
        <taxon>Oomycota</taxon>
        <taxon>Peronosporomycetes</taxon>
        <taxon>Peronosporales</taxon>
        <taxon>Peronosporaceae</taxon>
        <taxon>Peronospora</taxon>
    </lineage>
</organism>
<dbReference type="Proteomes" id="UP001162060">
    <property type="component" value="Unassembled WGS sequence"/>
</dbReference>
<accession>A0AAV1UQW1</accession>
<comment type="caution">
    <text evidence="1">The sequence shown here is derived from an EMBL/GenBank/DDBJ whole genome shotgun (WGS) entry which is preliminary data.</text>
</comment>